<keyword evidence="3" id="KW-1185">Reference proteome</keyword>
<feature type="region of interest" description="Disordered" evidence="1">
    <location>
        <begin position="46"/>
        <end position="79"/>
    </location>
</feature>
<dbReference type="Proteomes" id="UP001151760">
    <property type="component" value="Unassembled WGS sequence"/>
</dbReference>
<name>A0ABQ5J1V6_9ASTR</name>
<evidence type="ECO:0000256" key="1">
    <source>
        <dbReference type="SAM" id="MobiDB-lite"/>
    </source>
</evidence>
<dbReference type="EMBL" id="BQNB010021388">
    <property type="protein sequence ID" value="GJU05900.1"/>
    <property type="molecule type" value="Genomic_DNA"/>
</dbReference>
<evidence type="ECO:0000313" key="2">
    <source>
        <dbReference type="EMBL" id="GJU05900.1"/>
    </source>
</evidence>
<gene>
    <name evidence="2" type="ORF">Tco_1122330</name>
</gene>
<accession>A0ABQ5J1V6</accession>
<sequence length="179" mass="20329">MVTTFSRSPFMANELAELVNNKASTSDTGVGNLSLYEQWKEKYEDDPHKGYPIPTRPTGDFSRPFSTGEHSNHQNHRASVSTEGVFQNFSDFSLGSTGGIFRGLIRTTPLPNHGSDHGWGSGTDYRLRKLKMPLFNGDDVYDWVYQAERFYDIQGLFTTRERLRAVMMCLEGPAFSWSR</sequence>
<reference evidence="2" key="1">
    <citation type="journal article" date="2022" name="Int. J. Mol. Sci.">
        <title>Draft Genome of Tanacetum Coccineum: Genomic Comparison of Closely Related Tanacetum-Family Plants.</title>
        <authorList>
            <person name="Yamashiro T."/>
            <person name="Shiraishi A."/>
            <person name="Nakayama K."/>
            <person name="Satake H."/>
        </authorList>
    </citation>
    <scope>NUCLEOTIDE SEQUENCE</scope>
</reference>
<organism evidence="2 3">
    <name type="scientific">Tanacetum coccineum</name>
    <dbReference type="NCBI Taxonomy" id="301880"/>
    <lineage>
        <taxon>Eukaryota</taxon>
        <taxon>Viridiplantae</taxon>
        <taxon>Streptophyta</taxon>
        <taxon>Embryophyta</taxon>
        <taxon>Tracheophyta</taxon>
        <taxon>Spermatophyta</taxon>
        <taxon>Magnoliopsida</taxon>
        <taxon>eudicotyledons</taxon>
        <taxon>Gunneridae</taxon>
        <taxon>Pentapetalae</taxon>
        <taxon>asterids</taxon>
        <taxon>campanulids</taxon>
        <taxon>Asterales</taxon>
        <taxon>Asteraceae</taxon>
        <taxon>Asteroideae</taxon>
        <taxon>Anthemideae</taxon>
        <taxon>Anthemidinae</taxon>
        <taxon>Tanacetum</taxon>
    </lineage>
</organism>
<proteinExistence type="predicted"/>
<reference evidence="2" key="2">
    <citation type="submission" date="2022-01" db="EMBL/GenBank/DDBJ databases">
        <authorList>
            <person name="Yamashiro T."/>
            <person name="Shiraishi A."/>
            <person name="Satake H."/>
            <person name="Nakayama K."/>
        </authorList>
    </citation>
    <scope>NUCLEOTIDE SEQUENCE</scope>
</reference>
<comment type="caution">
    <text evidence="2">The sequence shown here is derived from an EMBL/GenBank/DDBJ whole genome shotgun (WGS) entry which is preliminary data.</text>
</comment>
<protein>
    <submittedName>
        <fullName evidence="2">Uncharacterized protein</fullName>
    </submittedName>
</protein>
<evidence type="ECO:0000313" key="3">
    <source>
        <dbReference type="Proteomes" id="UP001151760"/>
    </source>
</evidence>